<name>A0ABV0KUR9_9GAMM</name>
<evidence type="ECO:0000313" key="3">
    <source>
        <dbReference type="Proteomes" id="UP001471651"/>
    </source>
</evidence>
<comment type="caution">
    <text evidence="2">The sequence shown here is derived from an EMBL/GenBank/DDBJ whole genome shotgun (WGS) entry which is preliminary data.</text>
</comment>
<sequence>MITDSLNFGRDWGQLQETNDSLIVLDGKDLIVSCNELAQKTLFNANNYTEVTFLFDSFWLEAEKRVFYLSEFRSIVGKTITLLLRSIDREYYRVDVCVEAFSFLDQSLLSLTIQKSRAQISANGFEDARFSKTSLMAKALSEDLSNSMLELHYQPQINALDSRLYGVEVLSRWTSKAFGCVPPDDFIAIAEGFGLIATLDLWVLRQACQQLADWRKRNIEVPLIAVNFSPATFDFPDLKNTIQTTLKENNLLPSDLVLEVTENKEVVSAYQSADVIHDLYLMGIHISLDDFGVGYSNLKRLLKFPVSQLKLDRSFVMGLPQTISKDLSETVLGISQKIGAVSIAEGVETESQFFLLKEMGYEVIQGYFFARPLSRVHFEEWLSSIHNSLISPLKV</sequence>
<dbReference type="RefSeq" id="WP_348575804.1">
    <property type="nucleotide sequence ID" value="NZ_JBDYKN010000001.1"/>
</dbReference>
<dbReference type="Gene3D" id="3.20.20.450">
    <property type="entry name" value="EAL domain"/>
    <property type="match status" value="1"/>
</dbReference>
<proteinExistence type="predicted"/>
<dbReference type="InterPro" id="IPR035919">
    <property type="entry name" value="EAL_sf"/>
</dbReference>
<feature type="domain" description="EAL" evidence="1">
    <location>
        <begin position="133"/>
        <end position="386"/>
    </location>
</feature>
<organism evidence="2 3">
    <name type="scientific">Marinomonas primoryensis</name>
    <dbReference type="NCBI Taxonomy" id="178399"/>
    <lineage>
        <taxon>Bacteria</taxon>
        <taxon>Pseudomonadati</taxon>
        <taxon>Pseudomonadota</taxon>
        <taxon>Gammaproteobacteria</taxon>
        <taxon>Oceanospirillales</taxon>
        <taxon>Oceanospirillaceae</taxon>
        <taxon>Marinomonas</taxon>
    </lineage>
</organism>
<evidence type="ECO:0000313" key="2">
    <source>
        <dbReference type="EMBL" id="MEP7727925.1"/>
    </source>
</evidence>
<dbReference type="SUPFAM" id="SSF141868">
    <property type="entry name" value="EAL domain-like"/>
    <property type="match status" value="1"/>
</dbReference>
<dbReference type="PROSITE" id="PS50883">
    <property type="entry name" value="EAL"/>
    <property type="match status" value="1"/>
</dbReference>
<accession>A0ABV0KUR9</accession>
<protein>
    <submittedName>
        <fullName evidence="2">EAL domain-containing protein</fullName>
    </submittedName>
</protein>
<dbReference type="PANTHER" id="PTHR33121">
    <property type="entry name" value="CYCLIC DI-GMP PHOSPHODIESTERASE PDEF"/>
    <property type="match status" value="1"/>
</dbReference>
<dbReference type="PANTHER" id="PTHR33121:SF71">
    <property type="entry name" value="OXYGEN SENSOR PROTEIN DOSP"/>
    <property type="match status" value="1"/>
</dbReference>
<evidence type="ECO:0000259" key="1">
    <source>
        <dbReference type="PROSITE" id="PS50883"/>
    </source>
</evidence>
<gene>
    <name evidence="2" type="ORF">ABKW32_00590</name>
</gene>
<dbReference type="SMART" id="SM00052">
    <property type="entry name" value="EAL"/>
    <property type="match status" value="1"/>
</dbReference>
<dbReference type="Proteomes" id="UP001471651">
    <property type="component" value="Unassembled WGS sequence"/>
</dbReference>
<dbReference type="InterPro" id="IPR050706">
    <property type="entry name" value="Cyclic-di-GMP_PDE-like"/>
</dbReference>
<keyword evidence="3" id="KW-1185">Reference proteome</keyword>
<dbReference type="CDD" id="cd01948">
    <property type="entry name" value="EAL"/>
    <property type="match status" value="1"/>
</dbReference>
<reference evidence="2 3" key="1">
    <citation type="submission" date="2024-05" db="EMBL/GenBank/DDBJ databases">
        <authorList>
            <person name="Busch G.E."/>
            <person name="Sharma I."/>
        </authorList>
    </citation>
    <scope>NUCLEOTIDE SEQUENCE [LARGE SCALE GENOMIC DNA]</scope>
    <source>
        <strain evidence="2 3">23GB23</strain>
    </source>
</reference>
<dbReference type="InterPro" id="IPR001633">
    <property type="entry name" value="EAL_dom"/>
</dbReference>
<dbReference type="Pfam" id="PF00563">
    <property type="entry name" value="EAL"/>
    <property type="match status" value="1"/>
</dbReference>
<dbReference type="EMBL" id="JBDYKN010000001">
    <property type="protein sequence ID" value="MEP7727925.1"/>
    <property type="molecule type" value="Genomic_DNA"/>
</dbReference>